<gene>
    <name evidence="2" type="ORF">GCM10018980_10070</name>
</gene>
<comment type="caution">
    <text evidence="2">The sequence shown here is derived from an EMBL/GenBank/DDBJ whole genome shotgun (WGS) entry which is preliminary data.</text>
</comment>
<organism evidence="2 3">
    <name type="scientific">Streptomyces capoamus</name>
    <dbReference type="NCBI Taxonomy" id="68183"/>
    <lineage>
        <taxon>Bacteria</taxon>
        <taxon>Bacillati</taxon>
        <taxon>Actinomycetota</taxon>
        <taxon>Actinomycetes</taxon>
        <taxon>Kitasatosporales</taxon>
        <taxon>Streptomycetaceae</taxon>
        <taxon>Streptomyces</taxon>
    </lineage>
</organism>
<sequence length="189" mass="20088">MRVPRVVSAAVVLITFATVAGCGGAGRSGSKVTLDEQEATRRAEEIIHQAVDGMSPEPTLERVPLAPIGACLADEHSSGERVQVQLTYRLSGVPGSAAKQLVRQARDAWVKRGYAFQSSDADWNDPYPTVSMRTERDDFWMDAITGVMDKEKGTGVASLGVTSPCFRPGDASALRAGRPPLAPPDAPPV</sequence>
<accession>A0A919ETI5</accession>
<name>A0A919ETI5_9ACTN</name>
<dbReference type="PROSITE" id="PS51257">
    <property type="entry name" value="PROKAR_LIPOPROTEIN"/>
    <property type="match status" value="1"/>
</dbReference>
<keyword evidence="3" id="KW-1185">Reference proteome</keyword>
<evidence type="ECO:0000313" key="2">
    <source>
        <dbReference type="EMBL" id="GHG37883.1"/>
    </source>
</evidence>
<protein>
    <recommendedName>
        <fullName evidence="4">Lipoprotein</fullName>
    </recommendedName>
</protein>
<proteinExistence type="predicted"/>
<evidence type="ECO:0000313" key="3">
    <source>
        <dbReference type="Proteomes" id="UP000619355"/>
    </source>
</evidence>
<feature type="compositionally biased region" description="Pro residues" evidence="1">
    <location>
        <begin position="180"/>
        <end position="189"/>
    </location>
</feature>
<dbReference type="EMBL" id="BNBF01000002">
    <property type="protein sequence ID" value="GHG37883.1"/>
    <property type="molecule type" value="Genomic_DNA"/>
</dbReference>
<dbReference type="Proteomes" id="UP000619355">
    <property type="component" value="Unassembled WGS sequence"/>
</dbReference>
<dbReference type="AlphaFoldDB" id="A0A919ETI5"/>
<evidence type="ECO:0000256" key="1">
    <source>
        <dbReference type="SAM" id="MobiDB-lite"/>
    </source>
</evidence>
<reference evidence="3" key="1">
    <citation type="journal article" date="2019" name="Int. J. Syst. Evol. Microbiol.">
        <title>The Global Catalogue of Microorganisms (GCM) 10K type strain sequencing project: providing services to taxonomists for standard genome sequencing and annotation.</title>
        <authorList>
            <consortium name="The Broad Institute Genomics Platform"/>
            <consortium name="The Broad Institute Genome Sequencing Center for Infectious Disease"/>
            <person name="Wu L."/>
            <person name="Ma J."/>
        </authorList>
    </citation>
    <scope>NUCLEOTIDE SEQUENCE [LARGE SCALE GENOMIC DNA]</scope>
    <source>
        <strain evidence="3">JCM 4253</strain>
    </source>
</reference>
<feature type="region of interest" description="Disordered" evidence="1">
    <location>
        <begin position="168"/>
        <end position="189"/>
    </location>
</feature>
<evidence type="ECO:0008006" key="4">
    <source>
        <dbReference type="Google" id="ProtNLM"/>
    </source>
</evidence>